<dbReference type="PANTHER" id="PTHR43707:SF1">
    <property type="entry name" value="HISTIDINE--TRNA LIGASE, MITOCHONDRIAL-RELATED"/>
    <property type="match status" value="1"/>
</dbReference>
<dbReference type="AlphaFoldDB" id="X0Z0D0"/>
<protein>
    <recommendedName>
        <fullName evidence="1">Aminoacyl-transfer RNA synthetases class-II family profile domain-containing protein</fullName>
    </recommendedName>
</protein>
<dbReference type="PROSITE" id="PS50862">
    <property type="entry name" value="AA_TRNA_LIGASE_II"/>
    <property type="match status" value="1"/>
</dbReference>
<sequence length="223" mass="25941">MKFQTPRGTRDILSPEVEFRNYVFEKSRELFEIYGFKEIVTPTFERTEVFTKGIGEASDIVSKEMYTFKDRKGRSLTLKPEGTAPVVRSFIQNKMYGKSLPIKLYYCSQMFRYEKPQAGRGREFSQVGIEILGTSDPLADIETIVLVMNLYKELGIDQTKLIINSMGCRNCRKKYLQDLNKYLEIKSKNLCEDCSFRIKKNPLRVFDCKVDQCKKILSKSLLL</sequence>
<proteinExistence type="predicted"/>
<dbReference type="Pfam" id="PF13393">
    <property type="entry name" value="tRNA-synt_His"/>
    <property type="match status" value="1"/>
</dbReference>
<dbReference type="GO" id="GO:0004821">
    <property type="term" value="F:histidine-tRNA ligase activity"/>
    <property type="evidence" value="ECO:0007669"/>
    <property type="project" value="TreeGrafter"/>
</dbReference>
<reference evidence="2" key="1">
    <citation type="journal article" date="2014" name="Front. Microbiol.">
        <title>High frequency of phylogenetically diverse reductive dehalogenase-homologous genes in deep subseafloor sedimentary metagenomes.</title>
        <authorList>
            <person name="Kawai M."/>
            <person name="Futagami T."/>
            <person name="Toyoda A."/>
            <person name="Takaki Y."/>
            <person name="Nishi S."/>
            <person name="Hori S."/>
            <person name="Arai W."/>
            <person name="Tsubouchi T."/>
            <person name="Morono Y."/>
            <person name="Uchiyama I."/>
            <person name="Ito T."/>
            <person name="Fujiyama A."/>
            <person name="Inagaki F."/>
            <person name="Takami H."/>
        </authorList>
    </citation>
    <scope>NUCLEOTIDE SEQUENCE</scope>
    <source>
        <strain evidence="2">Expedition CK06-06</strain>
    </source>
</reference>
<feature type="domain" description="Aminoacyl-transfer RNA synthetases class-II family profile" evidence="1">
    <location>
        <begin position="1"/>
        <end position="223"/>
    </location>
</feature>
<dbReference type="PANTHER" id="PTHR43707">
    <property type="entry name" value="HISTIDYL-TRNA SYNTHETASE"/>
    <property type="match status" value="1"/>
</dbReference>
<dbReference type="InterPro" id="IPR041715">
    <property type="entry name" value="HisRS-like_core"/>
</dbReference>
<comment type="caution">
    <text evidence="2">The sequence shown here is derived from an EMBL/GenBank/DDBJ whole genome shotgun (WGS) entry which is preliminary data.</text>
</comment>
<dbReference type="GO" id="GO:0006427">
    <property type="term" value="P:histidyl-tRNA aminoacylation"/>
    <property type="evidence" value="ECO:0007669"/>
    <property type="project" value="TreeGrafter"/>
</dbReference>
<dbReference type="InterPro" id="IPR004516">
    <property type="entry name" value="HisRS/HisZ"/>
</dbReference>
<dbReference type="EMBL" id="BART01000044">
    <property type="protein sequence ID" value="GAG62405.1"/>
    <property type="molecule type" value="Genomic_DNA"/>
</dbReference>
<gene>
    <name evidence="2" type="ORF">S01H4_00344</name>
</gene>
<dbReference type="SUPFAM" id="SSF55681">
    <property type="entry name" value="Class II aaRS and biotin synthetases"/>
    <property type="match status" value="1"/>
</dbReference>
<evidence type="ECO:0000259" key="1">
    <source>
        <dbReference type="PROSITE" id="PS50862"/>
    </source>
</evidence>
<dbReference type="Gene3D" id="3.30.930.10">
    <property type="entry name" value="Bira Bifunctional Protein, Domain 2"/>
    <property type="match status" value="1"/>
</dbReference>
<dbReference type="InterPro" id="IPR045864">
    <property type="entry name" value="aa-tRNA-synth_II/BPL/LPL"/>
</dbReference>
<dbReference type="InterPro" id="IPR006195">
    <property type="entry name" value="aa-tRNA-synth_II"/>
</dbReference>
<dbReference type="CDD" id="cd00773">
    <property type="entry name" value="HisRS-like_core"/>
    <property type="match status" value="1"/>
</dbReference>
<accession>X0Z0D0</accession>
<dbReference type="GO" id="GO:0005737">
    <property type="term" value="C:cytoplasm"/>
    <property type="evidence" value="ECO:0007669"/>
    <property type="project" value="InterPro"/>
</dbReference>
<name>X0Z0D0_9ZZZZ</name>
<evidence type="ECO:0000313" key="2">
    <source>
        <dbReference type="EMBL" id="GAG62405.1"/>
    </source>
</evidence>
<organism evidence="2">
    <name type="scientific">marine sediment metagenome</name>
    <dbReference type="NCBI Taxonomy" id="412755"/>
    <lineage>
        <taxon>unclassified sequences</taxon>
        <taxon>metagenomes</taxon>
        <taxon>ecological metagenomes</taxon>
    </lineage>
</organism>